<reference evidence="4 5" key="1">
    <citation type="journal article" date="2011" name="J. Bacteriol.">
        <title>Complete genome sequence of the industrial strain Ketogulonicigenium vulgare WSH-001.</title>
        <authorList>
            <person name="Liu L."/>
            <person name="Li Y."/>
            <person name="Zhang J."/>
            <person name="Zhou Z."/>
            <person name="Liu J."/>
            <person name="Li X."/>
            <person name="Zhou J."/>
            <person name="Du G."/>
            <person name="Wang L."/>
            <person name="Chen J."/>
        </authorList>
    </citation>
    <scope>NUCLEOTIDE SEQUENCE [LARGE SCALE GENOMIC DNA]</scope>
    <source>
        <strain evidence="4 5">WSH-001</strain>
    </source>
</reference>
<dbReference type="PROSITE" id="PS51747">
    <property type="entry name" value="CYT_DCMP_DEAMINASES_2"/>
    <property type="match status" value="2"/>
</dbReference>
<dbReference type="Pfam" id="PF00383">
    <property type="entry name" value="dCMP_cyt_deam_1"/>
    <property type="match status" value="1"/>
</dbReference>
<dbReference type="AlphaFoldDB" id="F9Y3P4"/>
<protein>
    <submittedName>
        <fullName evidence="4">Cytidine deaminase 1, 2, 7, putative</fullName>
        <ecNumber evidence="4">3.5.4.5</ecNumber>
    </submittedName>
</protein>
<dbReference type="GO" id="GO:0004126">
    <property type="term" value="F:cytidine deaminase activity"/>
    <property type="evidence" value="ECO:0007669"/>
    <property type="project" value="UniProtKB-EC"/>
</dbReference>
<evidence type="ECO:0000259" key="3">
    <source>
        <dbReference type="PROSITE" id="PS51747"/>
    </source>
</evidence>
<dbReference type="HOGENOM" id="CLU_052424_1_0_5"/>
<evidence type="ECO:0000313" key="5">
    <source>
        <dbReference type="Proteomes" id="UP000000692"/>
    </source>
</evidence>
<dbReference type="InterPro" id="IPR050202">
    <property type="entry name" value="Cyt/Deoxycyt_deaminase"/>
</dbReference>
<organism evidence="4 5">
    <name type="scientific">Ketogulonicigenium vulgare (strain WSH-001)</name>
    <dbReference type="NCBI Taxonomy" id="759362"/>
    <lineage>
        <taxon>Bacteria</taxon>
        <taxon>Pseudomonadati</taxon>
        <taxon>Pseudomonadota</taxon>
        <taxon>Alphaproteobacteria</taxon>
        <taxon>Rhodobacterales</taxon>
        <taxon>Roseobacteraceae</taxon>
        <taxon>Ketogulonicigenium</taxon>
    </lineage>
</organism>
<feature type="domain" description="CMP/dCMP-type deaminase" evidence="3">
    <location>
        <begin position="202"/>
        <end position="311"/>
    </location>
</feature>
<dbReference type="EC" id="3.5.4.5" evidence="4"/>
<dbReference type="RefSeq" id="WP_014537586.1">
    <property type="nucleotide sequence ID" value="NC_017384.1"/>
</dbReference>
<feature type="domain" description="CMP/dCMP-type deaminase" evidence="3">
    <location>
        <begin position="63"/>
        <end position="184"/>
    </location>
</feature>
<keyword evidence="5" id="KW-1185">Reference proteome</keyword>
<dbReference type="OrthoDB" id="9795347at2"/>
<dbReference type="GO" id="GO:0005829">
    <property type="term" value="C:cytosol"/>
    <property type="evidence" value="ECO:0007669"/>
    <property type="project" value="TreeGrafter"/>
</dbReference>
<dbReference type="GO" id="GO:0055086">
    <property type="term" value="P:nucleobase-containing small molecule metabolic process"/>
    <property type="evidence" value="ECO:0007669"/>
    <property type="project" value="UniProtKB-ARBA"/>
</dbReference>
<dbReference type="InterPro" id="IPR013171">
    <property type="entry name" value="Cyd/dCyd_deaminase_Zn-bd"/>
</dbReference>
<dbReference type="InterPro" id="IPR016193">
    <property type="entry name" value="Cytidine_deaminase-like"/>
</dbReference>
<gene>
    <name evidence="4" type="primary">cdd</name>
    <name evidence="4" type="ordered locus">KVU_0569</name>
</gene>
<comment type="similarity">
    <text evidence="1">Belongs to the cytidine and deoxycytidylate deaminase family.</text>
</comment>
<dbReference type="Pfam" id="PF08211">
    <property type="entry name" value="dCMP_cyt_deam_2"/>
    <property type="match status" value="1"/>
</dbReference>
<sequence length="311" mass="32855">MFATRIPANPDVPARLLQLSDHQDAIRADALSPLADHAYLRHEGRRITADHADSVIARHGLSGVEELMLLLLPDAEKVATPPISGFHVGTVGRAAGSGALTLGGNIEFPGAHLGQAIHGEGFVTTRAFLRGESLSHIALTAAHPCGHCRQFLTEFESAPDLRLIDPRGGTYVMDDLLPFPFNPAALETAGAIPGHVAHDLALADGPARDLLIHAGNRAHVPYSHCPSALVLELGDGTQVWGTSIESCAYNPTIMPAQAALIMLLDHGHSYGDIARAWFARPKGAVVDLARASADLLAAVAPDASLTILEWN</sequence>
<evidence type="ECO:0000256" key="1">
    <source>
        <dbReference type="ARBA" id="ARBA00006576"/>
    </source>
</evidence>
<dbReference type="GO" id="GO:0072527">
    <property type="term" value="P:pyrimidine-containing compound metabolic process"/>
    <property type="evidence" value="ECO:0007669"/>
    <property type="project" value="UniProtKB-ARBA"/>
</dbReference>
<accession>F9Y3P4</accession>
<dbReference type="eggNOG" id="COG0295">
    <property type="taxonomic scope" value="Bacteria"/>
</dbReference>
<dbReference type="GO" id="GO:0008270">
    <property type="term" value="F:zinc ion binding"/>
    <property type="evidence" value="ECO:0007669"/>
    <property type="project" value="InterPro"/>
</dbReference>
<name>F9Y3P4_KETVW</name>
<evidence type="ECO:0000313" key="4">
    <source>
        <dbReference type="EMBL" id="AEM40408.1"/>
    </source>
</evidence>
<dbReference type="NCBIfam" id="NF006537">
    <property type="entry name" value="PRK09027.1"/>
    <property type="match status" value="1"/>
</dbReference>
<dbReference type="Proteomes" id="UP000000692">
    <property type="component" value="Chromosome"/>
</dbReference>
<dbReference type="EMBL" id="CP002018">
    <property type="protein sequence ID" value="AEM40408.1"/>
    <property type="molecule type" value="Genomic_DNA"/>
</dbReference>
<dbReference type="CDD" id="cd01283">
    <property type="entry name" value="cytidine_deaminase"/>
    <property type="match status" value="1"/>
</dbReference>
<proteinExistence type="inferred from homology"/>
<dbReference type="Gene3D" id="3.40.140.10">
    <property type="entry name" value="Cytidine Deaminase, domain 2"/>
    <property type="match status" value="2"/>
</dbReference>
<evidence type="ECO:0000256" key="2">
    <source>
        <dbReference type="ARBA" id="ARBA00011738"/>
    </source>
</evidence>
<dbReference type="PANTHER" id="PTHR11644:SF2">
    <property type="entry name" value="CYTIDINE DEAMINASE"/>
    <property type="match status" value="1"/>
</dbReference>
<keyword evidence="4" id="KW-0378">Hydrolase</keyword>
<dbReference type="SUPFAM" id="SSF53927">
    <property type="entry name" value="Cytidine deaminase-like"/>
    <property type="match status" value="2"/>
</dbReference>
<dbReference type="KEGG" id="kvl:KVU_0569"/>
<comment type="subunit">
    <text evidence="2">Homodimer.</text>
</comment>
<dbReference type="PANTHER" id="PTHR11644">
    <property type="entry name" value="CYTIDINE DEAMINASE"/>
    <property type="match status" value="1"/>
</dbReference>
<dbReference type="InterPro" id="IPR002125">
    <property type="entry name" value="CMP_dCMP_dom"/>
</dbReference>